<dbReference type="Proteomes" id="UP000030752">
    <property type="component" value="Unassembled WGS sequence"/>
</dbReference>
<proteinExistence type="inferred from homology"/>
<keyword evidence="2" id="KW-0408">Iron</keyword>
<evidence type="ECO:0000313" key="5">
    <source>
        <dbReference type="Proteomes" id="UP000030752"/>
    </source>
</evidence>
<dbReference type="PROSITE" id="PS51471">
    <property type="entry name" value="FE2OG_OXY"/>
    <property type="match status" value="1"/>
</dbReference>
<dbReference type="Pfam" id="PF14226">
    <property type="entry name" value="DIOX_N"/>
    <property type="match status" value="1"/>
</dbReference>
<evidence type="ECO:0000313" key="4">
    <source>
        <dbReference type="EMBL" id="ETN47267.1"/>
    </source>
</evidence>
<dbReference type="InParanoid" id="W2SF00"/>
<dbReference type="RefSeq" id="XP_008711979.1">
    <property type="nucleotide sequence ID" value="XM_008713757.1"/>
</dbReference>
<keyword evidence="2" id="KW-0560">Oxidoreductase</keyword>
<dbReference type="SUPFAM" id="SSF51197">
    <property type="entry name" value="Clavaminate synthase-like"/>
    <property type="match status" value="1"/>
</dbReference>
<evidence type="ECO:0000256" key="1">
    <source>
        <dbReference type="ARBA" id="ARBA00008056"/>
    </source>
</evidence>
<dbReference type="InterPro" id="IPR044861">
    <property type="entry name" value="IPNS-like_FE2OG_OXY"/>
</dbReference>
<dbReference type="EMBL" id="KB822711">
    <property type="protein sequence ID" value="ETN47267.1"/>
    <property type="molecule type" value="Genomic_DNA"/>
</dbReference>
<evidence type="ECO:0000256" key="2">
    <source>
        <dbReference type="RuleBase" id="RU003682"/>
    </source>
</evidence>
<dbReference type="InterPro" id="IPR027443">
    <property type="entry name" value="IPNS-like_sf"/>
</dbReference>
<keyword evidence="5" id="KW-1185">Reference proteome</keyword>
<protein>
    <recommendedName>
        <fullName evidence="3">Fe2OG dioxygenase domain-containing protein</fullName>
    </recommendedName>
</protein>
<dbReference type="AlphaFoldDB" id="W2SF00"/>
<dbReference type="STRING" id="1220924.W2SF00"/>
<gene>
    <name evidence="4" type="ORF">HMPREF1541_01459</name>
</gene>
<dbReference type="InterPro" id="IPR005123">
    <property type="entry name" value="Oxoglu/Fe-dep_dioxygenase_dom"/>
</dbReference>
<dbReference type="PANTHER" id="PTHR47990">
    <property type="entry name" value="2-OXOGLUTARATE (2OG) AND FE(II)-DEPENDENT OXYGENASE SUPERFAMILY PROTEIN-RELATED"/>
    <property type="match status" value="1"/>
</dbReference>
<organism evidence="4 5">
    <name type="scientific">Cyphellophora europaea (strain CBS 101466)</name>
    <name type="common">Phialophora europaea</name>
    <dbReference type="NCBI Taxonomy" id="1220924"/>
    <lineage>
        <taxon>Eukaryota</taxon>
        <taxon>Fungi</taxon>
        <taxon>Dikarya</taxon>
        <taxon>Ascomycota</taxon>
        <taxon>Pezizomycotina</taxon>
        <taxon>Eurotiomycetes</taxon>
        <taxon>Chaetothyriomycetidae</taxon>
        <taxon>Chaetothyriales</taxon>
        <taxon>Cyphellophoraceae</taxon>
        <taxon>Cyphellophora</taxon>
    </lineage>
</organism>
<dbReference type="GO" id="GO:0044283">
    <property type="term" value="P:small molecule biosynthetic process"/>
    <property type="evidence" value="ECO:0007669"/>
    <property type="project" value="UniProtKB-ARBA"/>
</dbReference>
<dbReference type="HOGENOM" id="CLU_010119_6_2_1"/>
<dbReference type="VEuPathDB" id="FungiDB:HMPREF1541_01459"/>
<dbReference type="OrthoDB" id="288590at2759"/>
<dbReference type="GO" id="GO:0016491">
    <property type="term" value="F:oxidoreductase activity"/>
    <property type="evidence" value="ECO:0007669"/>
    <property type="project" value="UniProtKB-KW"/>
</dbReference>
<comment type="similarity">
    <text evidence="1 2">Belongs to the iron/ascorbate-dependent oxidoreductase family.</text>
</comment>
<dbReference type="GeneID" id="19968798"/>
<dbReference type="Gene3D" id="2.60.120.330">
    <property type="entry name" value="B-lactam Antibiotic, Isopenicillin N Synthase, Chain"/>
    <property type="match status" value="1"/>
</dbReference>
<dbReference type="Pfam" id="PF03171">
    <property type="entry name" value="2OG-FeII_Oxy"/>
    <property type="match status" value="1"/>
</dbReference>
<evidence type="ECO:0000259" key="3">
    <source>
        <dbReference type="PROSITE" id="PS51471"/>
    </source>
</evidence>
<keyword evidence="2" id="KW-0479">Metal-binding</keyword>
<dbReference type="InterPro" id="IPR050231">
    <property type="entry name" value="Iron_ascorbate_oxido_reductase"/>
</dbReference>
<dbReference type="GO" id="GO:0046872">
    <property type="term" value="F:metal ion binding"/>
    <property type="evidence" value="ECO:0007669"/>
    <property type="project" value="UniProtKB-KW"/>
</dbReference>
<accession>W2SF00</accession>
<reference evidence="4 5" key="1">
    <citation type="submission" date="2013-03" db="EMBL/GenBank/DDBJ databases">
        <title>The Genome Sequence of Phialophora europaea CBS 101466.</title>
        <authorList>
            <consortium name="The Broad Institute Genomics Platform"/>
            <person name="Cuomo C."/>
            <person name="de Hoog S."/>
            <person name="Gorbushina A."/>
            <person name="Walker B."/>
            <person name="Young S.K."/>
            <person name="Zeng Q."/>
            <person name="Gargeya S."/>
            <person name="Fitzgerald M."/>
            <person name="Haas B."/>
            <person name="Abouelleil A."/>
            <person name="Allen A.W."/>
            <person name="Alvarado L."/>
            <person name="Arachchi H.M."/>
            <person name="Berlin A.M."/>
            <person name="Chapman S.B."/>
            <person name="Gainer-Dewar J."/>
            <person name="Goldberg J."/>
            <person name="Griggs A."/>
            <person name="Gujja S."/>
            <person name="Hansen M."/>
            <person name="Howarth C."/>
            <person name="Imamovic A."/>
            <person name="Ireland A."/>
            <person name="Larimer J."/>
            <person name="McCowan C."/>
            <person name="Murphy C."/>
            <person name="Pearson M."/>
            <person name="Poon T.W."/>
            <person name="Priest M."/>
            <person name="Roberts A."/>
            <person name="Saif S."/>
            <person name="Shea T."/>
            <person name="Sisk P."/>
            <person name="Sykes S."/>
            <person name="Wortman J."/>
            <person name="Nusbaum C."/>
            <person name="Birren B."/>
        </authorList>
    </citation>
    <scope>NUCLEOTIDE SEQUENCE [LARGE SCALE GENOMIC DNA]</scope>
    <source>
        <strain evidence="4 5">CBS 101466</strain>
    </source>
</reference>
<name>W2SF00_CYPE1</name>
<feature type="domain" description="Fe2OG dioxygenase" evidence="3">
    <location>
        <begin position="158"/>
        <end position="273"/>
    </location>
</feature>
<dbReference type="InterPro" id="IPR026992">
    <property type="entry name" value="DIOX_N"/>
</dbReference>
<sequence length="285" mass="32109">MSTKAIERLVPTISLRDFNQRKEEITKQLVDAAENSGFLMLVDHGISIDEINQQFAISKAFFQLPHEIKGKTAYDINQGLGWEYKAQTRRLTGTDQKESLWLKYGSQWPSDEDVPGFEASTRNFMAKCRGISMQVLECFAGALNFDKNYFQIPMDATKPDSLSRLRMLHYPPSENKPGSWGAGAHTDVGALTLLFQRDGEEGLEICPGRENVTSKAIGDNFFSLPAKTGPIVVNLGDMLMSWSDDRFKATYHRVRAMEGDAPSRYSIAYFNQGLKDFIFQGPQKK</sequence>
<dbReference type="eggNOG" id="KOG0143">
    <property type="taxonomic scope" value="Eukaryota"/>
</dbReference>